<dbReference type="PROSITE" id="PS51257">
    <property type="entry name" value="PROKAR_LIPOPROTEIN"/>
    <property type="match status" value="1"/>
</dbReference>
<dbReference type="EMBL" id="AFHG01000050">
    <property type="protein sequence ID" value="EGK71529.1"/>
    <property type="molecule type" value="Genomic_DNA"/>
</dbReference>
<sequence length="44" mass="4538">MNMSTRTAAALFGLALLIACLPDLARDPSPDLATRPLGAQQAGK</sequence>
<accession>F5RD58</accession>
<evidence type="ECO:0000313" key="1">
    <source>
        <dbReference type="EMBL" id="EGK71529.1"/>
    </source>
</evidence>
<comment type="caution">
    <text evidence="1">The sequence shown here is derived from an EMBL/GenBank/DDBJ whole genome shotgun (WGS) entry which is preliminary data.</text>
</comment>
<dbReference type="Proteomes" id="UP000005019">
    <property type="component" value="Unassembled WGS sequence"/>
</dbReference>
<reference evidence="1 2" key="1">
    <citation type="journal article" date="2011" name="J. Bacteriol.">
        <title>Genome sequence of Methyloversatilis universalis FAM5T, a methylotrophic representative of the order Rhodocyclales.</title>
        <authorList>
            <person name="Kittichotirat W."/>
            <person name="Good N.M."/>
            <person name="Hall R."/>
            <person name="Bringel F."/>
            <person name="Lajus A."/>
            <person name="Medigue C."/>
            <person name="Smalley N.E."/>
            <person name="Beck D."/>
            <person name="Bumgarner R."/>
            <person name="Vuilleumier S."/>
            <person name="Kalyuzhnaya M.G."/>
        </authorList>
    </citation>
    <scope>NUCLEOTIDE SEQUENCE [LARGE SCALE GENOMIC DNA]</scope>
    <source>
        <strain evidence="2">ATCC BAA-1314 / JCM 13912 / FAM5</strain>
    </source>
</reference>
<dbReference type="AlphaFoldDB" id="F5RD58"/>
<proteinExistence type="predicted"/>
<protein>
    <submittedName>
        <fullName evidence="1">Uncharacterized protein</fullName>
    </submittedName>
</protein>
<dbReference type="STRING" id="1000565.METUNv1_02218"/>
<gene>
    <name evidence="1" type="ORF">METUNv1_02218</name>
</gene>
<evidence type="ECO:0000313" key="2">
    <source>
        <dbReference type="Proteomes" id="UP000005019"/>
    </source>
</evidence>
<name>F5RD58_METUF</name>
<organism evidence="1 2">
    <name type="scientific">Methyloversatilis universalis (strain ATCC BAA-1314 / DSM 25237 / JCM 13912 / CCUG 52030 / FAM5)</name>
    <dbReference type="NCBI Taxonomy" id="1000565"/>
    <lineage>
        <taxon>Bacteria</taxon>
        <taxon>Pseudomonadati</taxon>
        <taxon>Pseudomonadota</taxon>
        <taxon>Betaproteobacteria</taxon>
        <taxon>Nitrosomonadales</taxon>
        <taxon>Sterolibacteriaceae</taxon>
        <taxon>Methyloversatilis</taxon>
    </lineage>
</organism>
<keyword evidence="2" id="KW-1185">Reference proteome</keyword>